<dbReference type="PANTHER" id="PTHR34610:SF3">
    <property type="entry name" value="SSL7007 PROTEIN"/>
    <property type="match status" value="1"/>
</dbReference>
<sequence>MIRPHVVLDTNVLVSGLRSRRGASFRLLDLVGEGAFDLHLSVPLVLEYEEVLMREVAGRFVPASAVEAILDFHCAVAHHHRVYFLWRPTLRDPSDDMVLELAVTAGADVVVTHNLRDFAGVDRFGLRAVPPGAFLAEIGDSL</sequence>
<feature type="domain" description="PIN" evidence="1">
    <location>
        <begin position="6"/>
        <end position="115"/>
    </location>
</feature>
<keyword evidence="3" id="KW-1185">Reference proteome</keyword>
<gene>
    <name evidence="2" type="ORF">RM540_10310</name>
</gene>
<evidence type="ECO:0000313" key="2">
    <source>
        <dbReference type="EMBL" id="MDT0632136.1"/>
    </source>
</evidence>
<dbReference type="PANTHER" id="PTHR34610">
    <property type="entry name" value="SSL7007 PROTEIN"/>
    <property type="match status" value="1"/>
</dbReference>
<reference evidence="2 3" key="1">
    <citation type="submission" date="2023-09" db="EMBL/GenBank/DDBJ databases">
        <authorList>
            <person name="Rey-Velasco X."/>
        </authorList>
    </citation>
    <scope>NUCLEOTIDE SEQUENCE [LARGE SCALE GENOMIC DNA]</scope>
    <source>
        <strain evidence="2 3">F394</strain>
    </source>
</reference>
<evidence type="ECO:0000313" key="3">
    <source>
        <dbReference type="Proteomes" id="UP001267426"/>
    </source>
</evidence>
<name>A0ABU3BSJ1_9BACT</name>
<protein>
    <submittedName>
        <fullName evidence="2">Toxin-antitoxin system toxin component, PIN family</fullName>
    </submittedName>
</protein>
<dbReference type="InterPro" id="IPR002850">
    <property type="entry name" value="PIN_toxin-like"/>
</dbReference>
<accession>A0ABU3BSJ1</accession>
<dbReference type="NCBIfam" id="TIGR00305">
    <property type="entry name" value="putative toxin-antitoxin system toxin component, PIN family"/>
    <property type="match status" value="1"/>
</dbReference>
<dbReference type="InterPro" id="IPR002716">
    <property type="entry name" value="PIN_dom"/>
</dbReference>
<evidence type="ECO:0000259" key="1">
    <source>
        <dbReference type="Pfam" id="PF13470"/>
    </source>
</evidence>
<comment type="caution">
    <text evidence="2">The sequence shown here is derived from an EMBL/GenBank/DDBJ whole genome shotgun (WGS) entry which is preliminary data.</text>
</comment>
<dbReference type="EMBL" id="JAVRHT010000022">
    <property type="protein sequence ID" value="MDT0632136.1"/>
    <property type="molecule type" value="Genomic_DNA"/>
</dbReference>
<dbReference type="Gene3D" id="3.40.50.1010">
    <property type="entry name" value="5'-nuclease"/>
    <property type="match status" value="1"/>
</dbReference>
<organism evidence="2 3">
    <name type="scientific">Rubrivirga litoralis</name>
    <dbReference type="NCBI Taxonomy" id="3075598"/>
    <lineage>
        <taxon>Bacteria</taxon>
        <taxon>Pseudomonadati</taxon>
        <taxon>Rhodothermota</taxon>
        <taxon>Rhodothermia</taxon>
        <taxon>Rhodothermales</taxon>
        <taxon>Rubricoccaceae</taxon>
        <taxon>Rubrivirga</taxon>
    </lineage>
</organism>
<dbReference type="Pfam" id="PF13470">
    <property type="entry name" value="PIN_3"/>
    <property type="match status" value="1"/>
</dbReference>
<dbReference type="Proteomes" id="UP001267426">
    <property type="component" value="Unassembled WGS sequence"/>
</dbReference>
<dbReference type="RefSeq" id="WP_311663771.1">
    <property type="nucleotide sequence ID" value="NZ_JAVRHT010000022.1"/>
</dbReference>
<dbReference type="SUPFAM" id="SSF88723">
    <property type="entry name" value="PIN domain-like"/>
    <property type="match status" value="1"/>
</dbReference>
<proteinExistence type="predicted"/>
<dbReference type="InterPro" id="IPR029060">
    <property type="entry name" value="PIN-like_dom_sf"/>
</dbReference>